<evidence type="ECO:0000313" key="8">
    <source>
        <dbReference type="EMBL" id="RYO87378.1"/>
    </source>
</evidence>
<reference evidence="8 9" key="1">
    <citation type="submission" date="2018-06" db="EMBL/GenBank/DDBJ databases">
        <title>Complete Genomes of Monosporascus.</title>
        <authorList>
            <person name="Robinson A.J."/>
            <person name="Natvig D.O."/>
        </authorList>
    </citation>
    <scope>NUCLEOTIDE SEQUENCE [LARGE SCALE GENOMIC DNA]</scope>
    <source>
        <strain evidence="8 9">CBS 609.92</strain>
    </source>
</reference>
<feature type="compositionally biased region" description="Basic and acidic residues" evidence="6">
    <location>
        <begin position="1042"/>
        <end position="1056"/>
    </location>
</feature>
<evidence type="ECO:0000256" key="5">
    <source>
        <dbReference type="ARBA" id="ARBA00022801"/>
    </source>
</evidence>
<feature type="region of interest" description="Disordered" evidence="6">
    <location>
        <begin position="901"/>
        <end position="1174"/>
    </location>
</feature>
<keyword evidence="4" id="KW-0833">Ubl conjugation pathway</keyword>
<dbReference type="Gene3D" id="3.30.310.130">
    <property type="entry name" value="Ubiquitin-related"/>
    <property type="match status" value="1"/>
</dbReference>
<dbReference type="Gene3D" id="1.10.418.20">
    <property type="match status" value="2"/>
</dbReference>
<evidence type="ECO:0000256" key="4">
    <source>
        <dbReference type="ARBA" id="ARBA00022786"/>
    </source>
</evidence>
<sequence length="1174" mass="130178">MVWTKEWTKSLGSTLGAHIPKNTLSEARNQTTSSSRPMLSATSGRLKPNPPPSKRQKVRGNAHAHAEAQFVLQPQFDGPSDSVVPRKRSVSDSVHSVNDSYHTVSGQPSKGSSQNVPELRQISRYTDGGRSAKRARYKQHKNHNEGRSITVDTDSRLDHDPLGSDGDDEVAFVRYSTASSSQQQPREGGRGRNVGIVDIAARFQRPQKVAESLPASIASAPRKGSLLGSTTQKRVRLDHDPDELALDHSRMSVKNPKARVPPASTSLSKEGDVERTRFTGTKTRQQQSQTAADQGERDLAAEIICSGLGVKRAVDGQYGYPGPSNEAPECLLSVREISHILHPTDRDRKILEQYSYLKVNLQKVHHITHSLGQGSCIVLIRRMKDTQNTAESGRLYLEFSSLLDTEKFLNVVLEKGLDNCFKNVVRSTTLRDTAVPDDIKLIMHNSRVSQQGSDATMNKYPRTQAAPRKKLKDQMQPAASSTEKDDTYVVPESPPQSDEPHPVRTTRSTFTPKDPTPEPDPPSWTASNPGWEQAWRNSLVFPPRGKSRATVDKGDIERLDEGQFLNDNLIIFYLRYLQHKLETELPDQAQRIYFQNTFFFDKLKPTRAGGPINYESVKGWTSKVDLFTKDFIIVPINEYSHWYVAIIYNAPRLIPSEPQPSEPHDDVPRESIVIEDDTNTPQGEKAPEITNSARAYSDAQSEVEAGISRMSISNSEHAEKETKQTDHHTDHHPQQQASRPSRNDLTINLTREPSDPTPEVEQTQPSGANLGRKKTAKRQSGGSRRNDPDQPRIITLDSLGGSHSPACNFLKQYLVAELGDKKGIEISAPGALGMTAKRIPLQSNYCDCGLYLLGYIQEFLRDPDRFIRSVLQQEDIPWNLNPSDLRNDIRDVIFELQREQQERENAHKEEKRRVALAKQNKSSRPSSSEGPQGNECSAKPGPEAETSTAQKVAESSPNHDATPQVEDVTPRKVVDTSAMFHAHGQGKDRSSSAKDASAPVSDGTETPRNVAQNMSPSIPEVHEGQSPPPRGSNGDTAASPPHEAKKMATDPTRRENVLSSNTDSTEENFLSPIRSSPVTPPHKHKVAPESGKIVSAAKTDNVQDVSVEEKSEKRGIGVYLDSARRHRKTHPELHPDSPPRTSRHFAGRQDGDTRARAKCTPKPVQTNTIVELSD</sequence>
<feature type="compositionally biased region" description="Polar residues" evidence="6">
    <location>
        <begin position="919"/>
        <end position="935"/>
    </location>
</feature>
<feature type="compositionally biased region" description="Basic and acidic residues" evidence="6">
    <location>
        <begin position="716"/>
        <end position="733"/>
    </location>
</feature>
<feature type="region of interest" description="Disordered" evidence="6">
    <location>
        <begin position="13"/>
        <end position="168"/>
    </location>
</feature>
<dbReference type="Pfam" id="PF02902">
    <property type="entry name" value="Peptidase_C48"/>
    <property type="match status" value="1"/>
</dbReference>
<feature type="compositionally biased region" description="Basic and acidic residues" evidence="6">
    <location>
        <begin position="901"/>
        <end position="913"/>
    </location>
</feature>
<evidence type="ECO:0000256" key="6">
    <source>
        <dbReference type="SAM" id="MobiDB-lite"/>
    </source>
</evidence>
<feature type="compositionally biased region" description="Low complexity" evidence="6">
    <location>
        <begin position="91"/>
        <end position="100"/>
    </location>
</feature>
<dbReference type="PROSITE" id="PS50600">
    <property type="entry name" value="ULP_PROTEASE"/>
    <property type="match status" value="1"/>
</dbReference>
<feature type="domain" description="Ubiquitin-like protease family profile" evidence="7">
    <location>
        <begin position="549"/>
        <end position="859"/>
    </location>
</feature>
<evidence type="ECO:0000256" key="2">
    <source>
        <dbReference type="ARBA" id="ARBA00022553"/>
    </source>
</evidence>
<comment type="similarity">
    <text evidence="1">Belongs to the peptidase C48 family.</text>
</comment>
<gene>
    <name evidence="8" type="ORF">DL762_004308</name>
</gene>
<feature type="compositionally biased region" description="Basic and acidic residues" evidence="6">
    <location>
        <begin position="153"/>
        <end position="162"/>
    </location>
</feature>
<feature type="compositionally biased region" description="Polar residues" evidence="6">
    <location>
        <begin position="22"/>
        <end position="43"/>
    </location>
</feature>
<name>A0ABY0H899_9PEZI</name>
<dbReference type="InterPro" id="IPR057501">
    <property type="entry name" value="DeUb_enz_PH"/>
</dbReference>
<feature type="compositionally biased region" description="Polar residues" evidence="6">
    <location>
        <begin position="101"/>
        <end position="116"/>
    </location>
</feature>
<keyword evidence="5" id="KW-0378">Hydrolase</keyword>
<evidence type="ECO:0000256" key="1">
    <source>
        <dbReference type="ARBA" id="ARBA00005234"/>
    </source>
</evidence>
<feature type="compositionally biased region" description="Polar residues" evidence="6">
    <location>
        <begin position="737"/>
        <end position="751"/>
    </location>
</feature>
<feature type="region of interest" description="Disordered" evidence="6">
    <location>
        <begin position="239"/>
        <end position="295"/>
    </location>
</feature>
<feature type="compositionally biased region" description="Polar residues" evidence="6">
    <location>
        <begin position="945"/>
        <end position="961"/>
    </location>
</feature>
<keyword evidence="3" id="KW-0645">Protease</keyword>
<feature type="compositionally biased region" description="Polar residues" evidence="6">
    <location>
        <begin position="446"/>
        <end position="456"/>
    </location>
</feature>
<feature type="compositionally biased region" description="Polar residues" evidence="6">
    <location>
        <begin position="689"/>
        <end position="700"/>
    </location>
</feature>
<protein>
    <recommendedName>
        <fullName evidence="7">Ubiquitin-like protease family profile domain-containing protein</fullName>
    </recommendedName>
</protein>
<dbReference type="PANTHER" id="PTHR46896">
    <property type="entry name" value="SENTRIN-SPECIFIC PROTEASE"/>
    <property type="match status" value="1"/>
</dbReference>
<feature type="region of interest" description="Disordered" evidence="6">
    <location>
        <begin position="673"/>
        <end position="799"/>
    </location>
</feature>
<dbReference type="EMBL" id="QJNS01000101">
    <property type="protein sequence ID" value="RYO87378.1"/>
    <property type="molecule type" value="Genomic_DNA"/>
</dbReference>
<accession>A0ABY0H899</accession>
<keyword evidence="2" id="KW-0597">Phosphoprotein</keyword>
<feature type="compositionally biased region" description="Polar residues" evidence="6">
    <location>
        <begin position="278"/>
        <end position="292"/>
    </location>
</feature>
<dbReference type="PANTHER" id="PTHR46896:SF3">
    <property type="entry name" value="FI06413P-RELATED"/>
    <property type="match status" value="1"/>
</dbReference>
<organism evidence="8 9">
    <name type="scientific">Monosporascus cannonballus</name>
    <dbReference type="NCBI Taxonomy" id="155416"/>
    <lineage>
        <taxon>Eukaryota</taxon>
        <taxon>Fungi</taxon>
        <taxon>Dikarya</taxon>
        <taxon>Ascomycota</taxon>
        <taxon>Pezizomycotina</taxon>
        <taxon>Sordariomycetes</taxon>
        <taxon>Xylariomycetidae</taxon>
        <taxon>Xylariales</taxon>
        <taxon>Xylariales incertae sedis</taxon>
        <taxon>Monosporascus</taxon>
    </lineage>
</organism>
<comment type="caution">
    <text evidence="8">The sequence shown here is derived from an EMBL/GenBank/DDBJ whole genome shotgun (WGS) entry which is preliminary data.</text>
</comment>
<dbReference type="InterPro" id="IPR051947">
    <property type="entry name" value="Sentrin-specific_protease"/>
</dbReference>
<evidence type="ECO:0000256" key="3">
    <source>
        <dbReference type="ARBA" id="ARBA00022670"/>
    </source>
</evidence>
<dbReference type="InterPro" id="IPR038765">
    <property type="entry name" value="Papain-like_cys_pep_sf"/>
</dbReference>
<dbReference type="InterPro" id="IPR003653">
    <property type="entry name" value="Peptidase_C48_C"/>
</dbReference>
<dbReference type="Proteomes" id="UP000294003">
    <property type="component" value="Unassembled WGS sequence"/>
</dbReference>
<proteinExistence type="inferred from homology"/>
<evidence type="ECO:0000259" key="7">
    <source>
        <dbReference type="PROSITE" id="PS50600"/>
    </source>
</evidence>
<feature type="compositionally biased region" description="Polar residues" evidence="6">
    <location>
        <begin position="1163"/>
        <end position="1174"/>
    </location>
</feature>
<dbReference type="Pfam" id="PF25424">
    <property type="entry name" value="PH_35"/>
    <property type="match status" value="1"/>
</dbReference>
<keyword evidence="9" id="KW-1185">Reference proteome</keyword>
<evidence type="ECO:0000313" key="9">
    <source>
        <dbReference type="Proteomes" id="UP000294003"/>
    </source>
</evidence>
<feature type="compositionally biased region" description="Basic residues" evidence="6">
    <location>
        <begin position="131"/>
        <end position="141"/>
    </location>
</feature>
<feature type="compositionally biased region" description="Polar residues" evidence="6">
    <location>
        <begin position="1003"/>
        <end position="1016"/>
    </location>
</feature>
<feature type="region of interest" description="Disordered" evidence="6">
    <location>
        <begin position="446"/>
        <end position="529"/>
    </location>
</feature>
<dbReference type="SUPFAM" id="SSF54001">
    <property type="entry name" value="Cysteine proteinases"/>
    <property type="match status" value="1"/>
</dbReference>